<evidence type="ECO:0000256" key="1">
    <source>
        <dbReference type="SAM" id="MobiDB-lite"/>
    </source>
</evidence>
<organism evidence="3 4">
    <name type="scientific">Neorhodopirellula pilleata</name>
    <dbReference type="NCBI Taxonomy" id="2714738"/>
    <lineage>
        <taxon>Bacteria</taxon>
        <taxon>Pseudomonadati</taxon>
        <taxon>Planctomycetota</taxon>
        <taxon>Planctomycetia</taxon>
        <taxon>Pirellulales</taxon>
        <taxon>Pirellulaceae</taxon>
        <taxon>Neorhodopirellula</taxon>
    </lineage>
</organism>
<accession>A0A5C5ZR18</accession>
<feature type="compositionally biased region" description="Polar residues" evidence="1">
    <location>
        <begin position="74"/>
        <end position="84"/>
    </location>
</feature>
<protein>
    <submittedName>
        <fullName evidence="3">Uncharacterized protein</fullName>
    </submittedName>
</protein>
<name>A0A5C5ZR18_9BACT</name>
<dbReference type="AlphaFoldDB" id="A0A5C5ZR18"/>
<sequence precursor="true">MHRVRRSLVIASFALTLLVIEVPAAEAANPDSNWGWAKPLNQKQGLLYTTNLAFKQGNKSRSRSVWTPYRSRRSVQPNRSTVQTPFFRPGRTGLIPFNQVGRY</sequence>
<feature type="signal peptide" evidence="2">
    <location>
        <begin position="1"/>
        <end position="27"/>
    </location>
</feature>
<keyword evidence="4" id="KW-1185">Reference proteome</keyword>
<evidence type="ECO:0000256" key="2">
    <source>
        <dbReference type="SAM" id="SignalP"/>
    </source>
</evidence>
<dbReference type="EMBL" id="SJPM01000017">
    <property type="protein sequence ID" value="TWT89515.1"/>
    <property type="molecule type" value="Genomic_DNA"/>
</dbReference>
<reference evidence="3 4" key="1">
    <citation type="submission" date="2019-02" db="EMBL/GenBank/DDBJ databases">
        <title>Deep-cultivation of Planctomycetes and their phenomic and genomic characterization uncovers novel biology.</title>
        <authorList>
            <person name="Wiegand S."/>
            <person name="Jogler M."/>
            <person name="Boedeker C."/>
            <person name="Pinto D."/>
            <person name="Vollmers J."/>
            <person name="Rivas-Marin E."/>
            <person name="Kohn T."/>
            <person name="Peeters S.H."/>
            <person name="Heuer A."/>
            <person name="Rast P."/>
            <person name="Oberbeckmann S."/>
            <person name="Bunk B."/>
            <person name="Jeske O."/>
            <person name="Meyerdierks A."/>
            <person name="Storesund J.E."/>
            <person name="Kallscheuer N."/>
            <person name="Luecker S."/>
            <person name="Lage O.M."/>
            <person name="Pohl T."/>
            <person name="Merkel B.J."/>
            <person name="Hornburger P."/>
            <person name="Mueller R.-W."/>
            <person name="Bruemmer F."/>
            <person name="Labrenz M."/>
            <person name="Spormann A.M."/>
            <person name="Op Den Camp H."/>
            <person name="Overmann J."/>
            <person name="Amann R."/>
            <person name="Jetten M.S.M."/>
            <person name="Mascher T."/>
            <person name="Medema M.H."/>
            <person name="Devos D.P."/>
            <person name="Kaster A.-K."/>
            <person name="Ovreas L."/>
            <person name="Rohde M."/>
            <person name="Galperin M.Y."/>
            <person name="Jogler C."/>
        </authorList>
    </citation>
    <scope>NUCLEOTIDE SEQUENCE [LARGE SCALE GENOMIC DNA]</scope>
    <source>
        <strain evidence="3 4">Pla100</strain>
    </source>
</reference>
<evidence type="ECO:0000313" key="3">
    <source>
        <dbReference type="EMBL" id="TWT89515.1"/>
    </source>
</evidence>
<dbReference type="Proteomes" id="UP000316213">
    <property type="component" value="Unassembled WGS sequence"/>
</dbReference>
<comment type="caution">
    <text evidence="3">The sequence shown here is derived from an EMBL/GenBank/DDBJ whole genome shotgun (WGS) entry which is preliminary data.</text>
</comment>
<evidence type="ECO:0000313" key="4">
    <source>
        <dbReference type="Proteomes" id="UP000316213"/>
    </source>
</evidence>
<proteinExistence type="predicted"/>
<feature type="chain" id="PRO_5022879236" evidence="2">
    <location>
        <begin position="28"/>
        <end position="103"/>
    </location>
</feature>
<keyword evidence="2" id="KW-0732">Signal</keyword>
<gene>
    <name evidence="3" type="ORF">Pla100_54440</name>
</gene>
<feature type="region of interest" description="Disordered" evidence="1">
    <location>
        <begin position="57"/>
        <end position="87"/>
    </location>
</feature>